<comment type="similarity">
    <text evidence="1">Belongs to the BPI/LBP/Plunc superfamily. BPI/LBP family.</text>
</comment>
<dbReference type="InterPro" id="IPR001124">
    <property type="entry name" value="Lipid-bd_serum_glycop_C"/>
</dbReference>
<dbReference type="Pfam" id="PF01273">
    <property type="entry name" value="LBP_BPI_CETP"/>
    <property type="match status" value="1"/>
</dbReference>
<keyword evidence="3" id="KW-0964">Secreted</keyword>
<evidence type="ECO:0000259" key="4">
    <source>
        <dbReference type="SMART" id="SM00329"/>
    </source>
</evidence>
<keyword evidence="3" id="KW-0391">Immunity</keyword>
<dbReference type="PANTHER" id="PTHR10504:SF17">
    <property type="entry name" value="BPI FOLD-CONTAINING FAMILY C PROTEIN"/>
    <property type="match status" value="1"/>
</dbReference>
<comment type="subunit">
    <text evidence="3">Monomer. Homodimer; disulfide-linked.</text>
</comment>
<dbReference type="InterPro" id="IPR032942">
    <property type="entry name" value="BPI/LBP/Plunc"/>
</dbReference>
<comment type="domain">
    <text evidence="3">The N- and C-terminal barrels adopt an identical fold despite having only 13% of conserved residues.</text>
</comment>
<dbReference type="Gene3D" id="3.15.20.10">
    <property type="entry name" value="Bactericidal permeability-increasing protein, domain 2"/>
    <property type="match status" value="1"/>
</dbReference>
<evidence type="ECO:0000313" key="6">
    <source>
        <dbReference type="Proteomes" id="UP000694400"/>
    </source>
</evidence>
<dbReference type="AlphaFoldDB" id="A0A8B9TWC5"/>
<name>A0A8B9TWC5_ANAPL</name>
<keyword evidence="3" id="KW-0929">Antimicrobial</keyword>
<keyword evidence="3" id="KW-0399">Innate immunity</keyword>
<keyword evidence="3" id="KW-0732">Signal</keyword>
<keyword evidence="3" id="KW-0325">Glycoprotein</keyword>
<dbReference type="GO" id="GO:0050829">
    <property type="term" value="P:defense response to Gram-negative bacterium"/>
    <property type="evidence" value="ECO:0007669"/>
    <property type="project" value="UniProtKB-UniRule"/>
</dbReference>
<dbReference type="GO" id="GO:0005615">
    <property type="term" value="C:extracellular space"/>
    <property type="evidence" value="ECO:0007669"/>
    <property type="project" value="UniProtKB-UniRule"/>
</dbReference>
<protein>
    <recommendedName>
        <fullName evidence="3">Bactericidal permeability-increasing protein</fullName>
        <shortName evidence="3">BPI</shortName>
    </recommendedName>
</protein>
<keyword evidence="3" id="KW-0044">Antibiotic</keyword>
<dbReference type="GO" id="GO:0045087">
    <property type="term" value="P:innate immune response"/>
    <property type="evidence" value="ECO:0007669"/>
    <property type="project" value="UniProtKB-UniRule"/>
</dbReference>
<dbReference type="Proteomes" id="UP000694400">
    <property type="component" value="Chromosome 1"/>
</dbReference>
<proteinExistence type="inferred from homology"/>
<dbReference type="PANTHER" id="PTHR10504">
    <property type="entry name" value="BACTERICIDAL PERMEABILITY-INCREASING BPI PROTEIN-RELATED"/>
    <property type="match status" value="1"/>
</dbReference>
<comment type="function">
    <text evidence="3">The cytotoxic action of BPI is limited to many species of Gram-negative bacteria; this specificity may be explained by a strong affinity of the very basic N-terminal half for the negatively charged lipopolysaccharides that are unique to the Gram-negative bacterial outer envelope.</text>
</comment>
<feature type="domain" description="Lipid-binding serum glycoprotein C-terminal" evidence="4">
    <location>
        <begin position="157"/>
        <end position="318"/>
    </location>
</feature>
<accession>A0A8B9TWC5</accession>
<dbReference type="InterPro" id="IPR017942">
    <property type="entry name" value="Lipid-bd_serum_glycop_N"/>
</dbReference>
<dbReference type="InterPro" id="IPR017943">
    <property type="entry name" value="Bactericidal_perm-incr_a/b_dom"/>
</dbReference>
<dbReference type="Gene3D" id="3.15.10.10">
    <property type="entry name" value="Bactericidal permeability-increasing protein, domain 1"/>
    <property type="match status" value="1"/>
</dbReference>
<organism evidence="5 6">
    <name type="scientific">Anas platyrhynchos</name>
    <name type="common">Mallard</name>
    <name type="synonym">Anas boschas</name>
    <dbReference type="NCBI Taxonomy" id="8839"/>
    <lineage>
        <taxon>Eukaryota</taxon>
        <taxon>Metazoa</taxon>
        <taxon>Chordata</taxon>
        <taxon>Craniata</taxon>
        <taxon>Vertebrata</taxon>
        <taxon>Euteleostomi</taxon>
        <taxon>Archelosauria</taxon>
        <taxon>Archosauria</taxon>
        <taxon>Dinosauria</taxon>
        <taxon>Saurischia</taxon>
        <taxon>Theropoda</taxon>
        <taxon>Coelurosauria</taxon>
        <taxon>Aves</taxon>
        <taxon>Neognathae</taxon>
        <taxon>Galloanserae</taxon>
        <taxon>Anseriformes</taxon>
        <taxon>Anatidae</taxon>
        <taxon>Anatinae</taxon>
        <taxon>Anas</taxon>
    </lineage>
</organism>
<reference evidence="5" key="1">
    <citation type="submission" date="2019-08" db="EMBL/GenBank/DDBJ databases">
        <title>Three high-quality genomes provides insights into domestication of ducks.</title>
        <authorList>
            <person name="Hou Z.C."/>
            <person name="Zhu F."/>
            <person name="Yin Z.T."/>
            <person name="Zhang F."/>
        </authorList>
    </citation>
    <scope>NUCLEOTIDE SEQUENCE [LARGE SCALE GENOMIC DNA]</scope>
</reference>
<evidence type="ECO:0000256" key="2">
    <source>
        <dbReference type="ARBA" id="ARBA00023157"/>
    </source>
</evidence>
<reference evidence="5" key="3">
    <citation type="submission" date="2025-09" db="UniProtKB">
        <authorList>
            <consortium name="Ensembl"/>
        </authorList>
    </citation>
    <scope>IDENTIFICATION</scope>
</reference>
<sequence length="327" mass="36185">NLGLFIDVAYGFNTHISPSKLRIGAVDFPETSASFIPGIGISLSMAHASATISADWRMETWLLKDQGGITVSISGLFIAVIFKVSRDSTGHLSILLHNCQLSVNGIRILSVKPLLMHSDKYKCLQAEIPVNNSLQGTVYPVGNHTDPPFVPAPFGLSNHGDSMLYLGVSNYFLKSASLAYYRAGAFNITISKETLQEAQGPGNPHSRSSKYSVTPYPVMLKLMATETPLISLQPDSFTLEIQGSMEVFAVLPDSTNQSLFTMNMVSTRNKMTFNSGLNISFLLSSFLLLKLCIRNQVIDLYYLNMQIPFSHRWCCMTTLTYRKFLWG</sequence>
<comment type="domain">
    <text evidence="3">The N-terminal region may be exposed to the interior of the granule, whereas the C-terminal portion may be embedded in the membrane. During phagocytosis and degranulation, proteases may be released and activated and cleave BPI at the junction of the N- and C-terminal portions of the molecule, providing controlled release of the N-terminal antibacterial fragment when bacteria are ingested.</text>
</comment>
<dbReference type="SMART" id="SM00329">
    <property type="entry name" value="BPI2"/>
    <property type="match status" value="1"/>
</dbReference>
<dbReference type="SUPFAM" id="SSF55394">
    <property type="entry name" value="Bactericidal permeability-increasing protein, BPI"/>
    <property type="match status" value="2"/>
</dbReference>
<reference evidence="5" key="2">
    <citation type="submission" date="2025-08" db="UniProtKB">
        <authorList>
            <consortium name="Ensembl"/>
        </authorList>
    </citation>
    <scope>IDENTIFICATION</scope>
</reference>
<comment type="subcellular location">
    <subcellularLocation>
        <location evidence="3">Secreted</location>
    </subcellularLocation>
</comment>
<keyword evidence="2 3" id="KW-1015">Disulfide bond</keyword>
<evidence type="ECO:0000256" key="3">
    <source>
        <dbReference type="RuleBase" id="RU369039"/>
    </source>
</evidence>
<evidence type="ECO:0000313" key="5">
    <source>
        <dbReference type="Ensembl" id="ENSAPLP00020026400.1"/>
    </source>
</evidence>
<evidence type="ECO:0000256" key="1">
    <source>
        <dbReference type="ARBA" id="ARBA00007292"/>
    </source>
</evidence>
<dbReference type="GO" id="GO:0008289">
    <property type="term" value="F:lipid binding"/>
    <property type="evidence" value="ECO:0007669"/>
    <property type="project" value="InterPro"/>
</dbReference>
<dbReference type="Ensembl" id="ENSAPLT00020028440.1">
    <property type="protein sequence ID" value="ENSAPLP00020026400.1"/>
    <property type="gene ID" value="ENSAPLG00020017997.1"/>
</dbReference>
<dbReference type="Pfam" id="PF02886">
    <property type="entry name" value="LBP_BPI_CETP_C"/>
    <property type="match status" value="2"/>
</dbReference>